<proteinExistence type="predicted"/>
<name>A0AB38W9U9_MYCPM</name>
<dbReference type="RefSeq" id="WP_015344882.1">
    <property type="nucleotide sequence ID" value="NZ_AP017318.1"/>
</dbReference>
<reference evidence="1 2" key="1">
    <citation type="submission" date="2019-01" db="EMBL/GenBank/DDBJ databases">
        <authorList>
            <consortium name="Pathogen Informatics"/>
        </authorList>
    </citation>
    <scope>NUCLEOTIDE SEQUENCE [LARGE SCALE GENOMIC DNA]</scope>
    <source>
        <strain evidence="1 2">NCTC10119</strain>
    </source>
</reference>
<protein>
    <submittedName>
        <fullName evidence="1">Uncharacterized protein</fullName>
    </submittedName>
</protein>
<gene>
    <name evidence="1" type="ORF">NCTC10119_00626</name>
</gene>
<dbReference type="Proteomes" id="UP000289557">
    <property type="component" value="Chromosome"/>
</dbReference>
<dbReference type="GeneID" id="66609384"/>
<dbReference type="EMBL" id="LR214945">
    <property type="protein sequence ID" value="VEU57353.1"/>
    <property type="molecule type" value="Genomic_DNA"/>
</dbReference>
<dbReference type="AlphaFoldDB" id="A0AB38W9U9"/>
<evidence type="ECO:0000313" key="2">
    <source>
        <dbReference type="Proteomes" id="UP000289557"/>
    </source>
</evidence>
<evidence type="ECO:0000313" key="1">
    <source>
        <dbReference type="EMBL" id="VEU57353.1"/>
    </source>
</evidence>
<accession>A0AB38W9U9</accession>
<organism evidence="1 2">
    <name type="scientific">Mycoplasmoides pneumoniae</name>
    <name type="common">Mycoplasma pneumoniae</name>
    <dbReference type="NCBI Taxonomy" id="2104"/>
    <lineage>
        <taxon>Bacteria</taxon>
        <taxon>Bacillati</taxon>
        <taxon>Mycoplasmatota</taxon>
        <taxon>Mycoplasmoidales</taxon>
        <taxon>Mycoplasmoidaceae</taxon>
        <taxon>Mycoplasmoides</taxon>
    </lineage>
</organism>
<sequence>MHKIKHYKPLKRKTWLNKVSKQRRERMSAKCYQPPKREVMQPTWKS</sequence>